<evidence type="ECO:0000256" key="1">
    <source>
        <dbReference type="ARBA" id="ARBA00022630"/>
    </source>
</evidence>
<protein>
    <submittedName>
        <fullName evidence="4">Multimeric flavodoxin WrbA</fullName>
    </submittedName>
</protein>
<keyword evidence="5" id="KW-1185">Reference proteome</keyword>
<keyword evidence="2" id="KW-0288">FMN</keyword>
<dbReference type="Gene3D" id="3.40.50.360">
    <property type="match status" value="1"/>
</dbReference>
<dbReference type="Proteomes" id="UP001239167">
    <property type="component" value="Unassembled WGS sequence"/>
</dbReference>
<organism evidence="4 5">
    <name type="scientific">Pectinatus haikarae</name>
    <dbReference type="NCBI Taxonomy" id="349096"/>
    <lineage>
        <taxon>Bacteria</taxon>
        <taxon>Bacillati</taxon>
        <taxon>Bacillota</taxon>
        <taxon>Negativicutes</taxon>
        <taxon>Selenomonadales</taxon>
        <taxon>Selenomonadaceae</taxon>
        <taxon>Pectinatus</taxon>
    </lineage>
</organism>
<dbReference type="SUPFAM" id="SSF52218">
    <property type="entry name" value="Flavoproteins"/>
    <property type="match status" value="1"/>
</dbReference>
<reference evidence="4 5" key="1">
    <citation type="submission" date="2023-07" db="EMBL/GenBank/DDBJ databases">
        <title>Genomic Encyclopedia of Type Strains, Phase IV (KMG-IV): sequencing the most valuable type-strain genomes for metagenomic binning, comparative biology and taxonomic classification.</title>
        <authorList>
            <person name="Goeker M."/>
        </authorList>
    </citation>
    <scope>NUCLEOTIDE SEQUENCE [LARGE SCALE GENOMIC DNA]</scope>
    <source>
        <strain evidence="4 5">DSM 16980</strain>
    </source>
</reference>
<name>A0ABT9Y453_9FIRM</name>
<dbReference type="PANTHER" id="PTHR43278">
    <property type="entry name" value="NAD(P)H-DEPENDENT FMN-CONTAINING OXIDOREDUCTASE YWQN-RELATED"/>
    <property type="match status" value="1"/>
</dbReference>
<dbReference type="PANTHER" id="PTHR43278:SF4">
    <property type="entry name" value="NAD(P)H-DEPENDENT FMN-CONTAINING OXIDOREDUCTASE YWQN-RELATED"/>
    <property type="match status" value="1"/>
</dbReference>
<dbReference type="InterPro" id="IPR005025">
    <property type="entry name" value="FMN_Rdtase-like_dom"/>
</dbReference>
<dbReference type="InterPro" id="IPR029039">
    <property type="entry name" value="Flavoprotein-like_sf"/>
</dbReference>
<keyword evidence="1" id="KW-0285">Flavoprotein</keyword>
<evidence type="ECO:0000256" key="2">
    <source>
        <dbReference type="ARBA" id="ARBA00022643"/>
    </source>
</evidence>
<accession>A0ABT9Y453</accession>
<evidence type="ECO:0000259" key="3">
    <source>
        <dbReference type="Pfam" id="PF03358"/>
    </source>
</evidence>
<dbReference type="EMBL" id="JAUSUE010000002">
    <property type="protein sequence ID" value="MDQ0202610.1"/>
    <property type="molecule type" value="Genomic_DNA"/>
</dbReference>
<dbReference type="Pfam" id="PF03358">
    <property type="entry name" value="FMN_red"/>
    <property type="match status" value="1"/>
</dbReference>
<dbReference type="RefSeq" id="WP_307222528.1">
    <property type="nucleotide sequence ID" value="NZ_CP116940.1"/>
</dbReference>
<evidence type="ECO:0000313" key="5">
    <source>
        <dbReference type="Proteomes" id="UP001239167"/>
    </source>
</evidence>
<sequence>MKKIVVLTGSSRRNGNSNTMADCLIAAIKERENEVKRFDTAFLKIEGCRVCDTCFSKGTACSFTDDFNHIAESILAADIVVFVSPVYWYTFPAKLKAVIDKFYSFCVGEQGIGNKKCALITCCEENQMETFTGIKFSYEKMIGLLKWESVGEIMMPGVLEIGAIKNINYEKPLQSLAVSF</sequence>
<comment type="caution">
    <text evidence="4">The sequence shown here is derived from an EMBL/GenBank/DDBJ whole genome shotgun (WGS) entry which is preliminary data.</text>
</comment>
<dbReference type="InterPro" id="IPR051796">
    <property type="entry name" value="ISF_SsuE-like"/>
</dbReference>
<evidence type="ECO:0000313" key="4">
    <source>
        <dbReference type="EMBL" id="MDQ0202610.1"/>
    </source>
</evidence>
<proteinExistence type="predicted"/>
<gene>
    <name evidence="4" type="ORF">J2S01_000303</name>
</gene>
<feature type="domain" description="NADPH-dependent FMN reductase-like" evidence="3">
    <location>
        <begin position="3"/>
        <end position="121"/>
    </location>
</feature>